<dbReference type="Pfam" id="PF07179">
    <property type="entry name" value="SseB"/>
    <property type="match status" value="1"/>
</dbReference>
<evidence type="ECO:0000256" key="1">
    <source>
        <dbReference type="SAM" id="MobiDB-lite"/>
    </source>
</evidence>
<evidence type="ECO:0000259" key="2">
    <source>
        <dbReference type="Pfam" id="PF07179"/>
    </source>
</evidence>
<evidence type="ECO:0000313" key="4">
    <source>
        <dbReference type="Proteomes" id="UP000567795"/>
    </source>
</evidence>
<dbReference type="RefSeq" id="WP_179815680.1">
    <property type="nucleotide sequence ID" value="NZ_JACBZD010000001.1"/>
</dbReference>
<organism evidence="3 4">
    <name type="scientific">Allostreptomyces psammosilenae</name>
    <dbReference type="NCBI Taxonomy" id="1892865"/>
    <lineage>
        <taxon>Bacteria</taxon>
        <taxon>Bacillati</taxon>
        <taxon>Actinomycetota</taxon>
        <taxon>Actinomycetes</taxon>
        <taxon>Kitasatosporales</taxon>
        <taxon>Streptomycetaceae</taxon>
        <taxon>Allostreptomyces</taxon>
    </lineage>
</organism>
<feature type="region of interest" description="Disordered" evidence="1">
    <location>
        <begin position="1"/>
        <end position="29"/>
    </location>
</feature>
<accession>A0A853A9D6</accession>
<keyword evidence="4" id="KW-1185">Reference proteome</keyword>
<protein>
    <recommendedName>
        <fullName evidence="2">SseB protein N-terminal domain-containing protein</fullName>
    </recommendedName>
</protein>
<name>A0A853A9D6_9ACTN</name>
<dbReference type="EMBL" id="JACBZD010000001">
    <property type="protein sequence ID" value="NYI07231.1"/>
    <property type="molecule type" value="Genomic_DNA"/>
</dbReference>
<proteinExistence type="predicted"/>
<evidence type="ECO:0000313" key="3">
    <source>
        <dbReference type="EMBL" id="NYI07231.1"/>
    </source>
</evidence>
<feature type="domain" description="SseB protein N-terminal" evidence="2">
    <location>
        <begin position="39"/>
        <end position="133"/>
    </location>
</feature>
<dbReference type="Proteomes" id="UP000567795">
    <property type="component" value="Unassembled WGS sequence"/>
</dbReference>
<dbReference type="AlphaFoldDB" id="A0A853A9D6"/>
<sequence length="147" mass="15213">MTDRADAGPPPGVTGAPDGPQGSADTPVDLGELARRALADELTPGEFRAAFHAARVYCPAPERPGLVPLDLPDGERIVPVFSSPRTLGTLLGAAGRYFSTTGEDLLDLLPEGYDLLLDPGDETSLRLRAAALRPPTPPTGDAGDTDG</sequence>
<gene>
    <name evidence="3" type="ORF">FHU37_004174</name>
</gene>
<reference evidence="3 4" key="1">
    <citation type="submission" date="2020-07" db="EMBL/GenBank/DDBJ databases">
        <title>Sequencing the genomes of 1000 actinobacteria strains.</title>
        <authorList>
            <person name="Klenk H.-P."/>
        </authorList>
    </citation>
    <scope>NUCLEOTIDE SEQUENCE [LARGE SCALE GENOMIC DNA]</scope>
    <source>
        <strain evidence="3 4">DSM 42178</strain>
    </source>
</reference>
<dbReference type="InterPro" id="IPR009839">
    <property type="entry name" value="SseB_N"/>
</dbReference>
<comment type="caution">
    <text evidence="3">The sequence shown here is derived from an EMBL/GenBank/DDBJ whole genome shotgun (WGS) entry which is preliminary data.</text>
</comment>